<evidence type="ECO:0000259" key="3">
    <source>
        <dbReference type="PROSITE" id="PS51272"/>
    </source>
</evidence>
<keyword evidence="2" id="KW-0732">Signal</keyword>
<keyword evidence="5" id="KW-1185">Reference proteome</keyword>
<dbReference type="PANTHER" id="PTHR43308:SF5">
    <property type="entry name" value="S-LAYER PROTEIN _ PEPTIDOGLYCAN ENDO-BETA-N-ACETYLGLUCOSAMINIDASE"/>
    <property type="match status" value="1"/>
</dbReference>
<dbReference type="Proteomes" id="UP000070427">
    <property type="component" value="Unassembled WGS sequence"/>
</dbReference>
<proteinExistence type="predicted"/>
<accession>A0A140L699</accession>
<dbReference type="InParanoid" id="A0A140L699"/>
<reference evidence="4 5" key="1">
    <citation type="submission" date="2015-12" db="EMBL/GenBank/DDBJ databases">
        <title>Draft genome sequnece of Fervidicola ferrireducens strain Y170.</title>
        <authorList>
            <person name="Patel B.K."/>
        </authorList>
    </citation>
    <scope>NUCLEOTIDE SEQUENCE [LARGE SCALE GENOMIC DNA]</scope>
    <source>
        <strain evidence="4 5">Y170</strain>
    </source>
</reference>
<keyword evidence="4" id="KW-0326">Glycosidase</keyword>
<organism evidence="4 5">
    <name type="scientific">Fervidicola ferrireducens</name>
    <dbReference type="NCBI Taxonomy" id="520764"/>
    <lineage>
        <taxon>Bacteria</taxon>
        <taxon>Bacillati</taxon>
        <taxon>Bacillota</taxon>
        <taxon>Clostridia</taxon>
        <taxon>Thermosediminibacterales</taxon>
        <taxon>Thermosediminibacteraceae</taxon>
        <taxon>Fervidicola</taxon>
    </lineage>
</organism>
<feature type="signal peptide" evidence="2">
    <location>
        <begin position="1"/>
        <end position="32"/>
    </location>
</feature>
<keyword evidence="4" id="KW-0378">Hydrolase</keyword>
<comment type="caution">
    <text evidence="4">The sequence shown here is derived from an EMBL/GenBank/DDBJ whole genome shotgun (WGS) entry which is preliminary data.</text>
</comment>
<dbReference type="InterPro" id="IPR051465">
    <property type="entry name" value="Cell_Envelope_Struct_Comp"/>
</dbReference>
<evidence type="ECO:0000313" key="4">
    <source>
        <dbReference type="EMBL" id="KXG76074.1"/>
    </source>
</evidence>
<protein>
    <submittedName>
        <fullName evidence="4">Endoglucanase</fullName>
        <ecNumber evidence="4">3.2.1.4</ecNumber>
    </submittedName>
</protein>
<feature type="chain" id="PRO_5007491558" evidence="2">
    <location>
        <begin position="33"/>
        <end position="619"/>
    </location>
</feature>
<dbReference type="Pfam" id="PF00395">
    <property type="entry name" value="SLH"/>
    <property type="match status" value="3"/>
</dbReference>
<evidence type="ECO:0000256" key="2">
    <source>
        <dbReference type="SAM" id="SignalP"/>
    </source>
</evidence>
<dbReference type="PROSITE" id="PS51272">
    <property type="entry name" value="SLH"/>
    <property type="match status" value="3"/>
</dbReference>
<dbReference type="EMBL" id="LOED01000021">
    <property type="protein sequence ID" value="KXG76074.1"/>
    <property type="molecule type" value="Genomic_DNA"/>
</dbReference>
<evidence type="ECO:0000313" key="5">
    <source>
        <dbReference type="Proteomes" id="UP000070427"/>
    </source>
</evidence>
<evidence type="ECO:0000256" key="1">
    <source>
        <dbReference type="ARBA" id="ARBA00022737"/>
    </source>
</evidence>
<dbReference type="GO" id="GO:0008810">
    <property type="term" value="F:cellulase activity"/>
    <property type="evidence" value="ECO:0007669"/>
    <property type="project" value="UniProtKB-EC"/>
</dbReference>
<dbReference type="PANTHER" id="PTHR43308">
    <property type="entry name" value="OUTER MEMBRANE PROTEIN ALPHA-RELATED"/>
    <property type="match status" value="1"/>
</dbReference>
<feature type="domain" description="SLH" evidence="3">
    <location>
        <begin position="166"/>
        <end position="229"/>
    </location>
</feature>
<name>A0A140L699_9FIRM</name>
<dbReference type="AlphaFoldDB" id="A0A140L699"/>
<sequence>MKPSNRARKFCAVFLSIFLALMSFSDINRVFASVLNFADMVHERYEWARPYVEKMALLGVITGKSPDAFAPDDPVKRVEFIAMIVRLMGLEDEAKNKALPSDFPNAHSIPLWARGYVAVALEKGIISGDDYAYFRPEDATKRFEAAVFAVRALGLENEAQSIKNINLAFKDTYEIPLGARKYVQLAVEKKILSGFEDGSFRPKENITRAQSTKVLNQIAEYVDISDRMVTGRVESVKTDFLNYIDVRLADGTLKTYFVGSECGIYEKDQQGTLNEITLKDLVPGTKLRIIADGNSARYIEAFSDDAQSTTFKTIAGILRSVLTGYVVVENEETGDSETYPLDASVRVTKDEKASSILQLIPGDMVTLMLYGGKVFNIEAESAEKKVKGSVKSVSFLAKNPVITLELEDGSVEDFEVKEDVEVKRDGKSAELKSIKNQDEVTLYVEYRKVTKIEAKSTKRSVSGVVKEISISDVSKITVTDDEGAEHTFTVTQDSKITQDRKTITIFDVKPNFYVEVEAEGDEILKMEVTARQVLNVVRGTARYVHEDAEVIVVEFETEQGRMTTAEIHYSGDTVFLKGNREVSVKNIADYIEEGDEIIAAGRYERGIFYADVVIDLVTF</sequence>
<gene>
    <name evidence="4" type="ORF">AN618_16610</name>
</gene>
<feature type="domain" description="SLH" evidence="3">
    <location>
        <begin position="100"/>
        <end position="163"/>
    </location>
</feature>
<feature type="domain" description="SLH" evidence="3">
    <location>
        <begin position="35"/>
        <end position="98"/>
    </location>
</feature>
<dbReference type="EC" id="3.2.1.4" evidence="4"/>
<dbReference type="STRING" id="520764.AN618_16610"/>
<keyword evidence="1" id="KW-0677">Repeat</keyword>
<dbReference type="InterPro" id="IPR001119">
    <property type="entry name" value="SLH_dom"/>
</dbReference>